<keyword evidence="4" id="KW-0560">Oxidoreductase</keyword>
<keyword evidence="3" id="KW-0274">FAD</keyword>
<dbReference type="Proteomes" id="UP000694865">
    <property type="component" value="Unplaced"/>
</dbReference>
<evidence type="ECO:0000313" key="6">
    <source>
        <dbReference type="RefSeq" id="XP_006813381.1"/>
    </source>
</evidence>
<dbReference type="RefSeq" id="XP_006813381.1">
    <property type="nucleotide sequence ID" value="XM_006813318.1"/>
</dbReference>
<accession>A0ABM0M040</accession>
<evidence type="ECO:0000256" key="2">
    <source>
        <dbReference type="ARBA" id="ARBA00022630"/>
    </source>
</evidence>
<keyword evidence="5" id="KW-1185">Reference proteome</keyword>
<name>A0ABM0M040_SACKO</name>
<evidence type="ECO:0000256" key="4">
    <source>
        <dbReference type="ARBA" id="ARBA00023002"/>
    </source>
</evidence>
<gene>
    <name evidence="6" type="primary">LOC102808739</name>
</gene>
<organism evidence="5 6">
    <name type="scientific">Saccoglossus kowalevskii</name>
    <name type="common">Acorn worm</name>
    <dbReference type="NCBI Taxonomy" id="10224"/>
    <lineage>
        <taxon>Eukaryota</taxon>
        <taxon>Metazoa</taxon>
        <taxon>Hemichordata</taxon>
        <taxon>Enteropneusta</taxon>
        <taxon>Harrimaniidae</taxon>
        <taxon>Saccoglossus</taxon>
    </lineage>
</organism>
<feature type="non-terminal residue" evidence="6">
    <location>
        <position position="1"/>
    </location>
</feature>
<evidence type="ECO:0000256" key="1">
    <source>
        <dbReference type="ARBA" id="ARBA00001974"/>
    </source>
</evidence>
<comment type="cofactor">
    <cofactor evidence="1">
        <name>FAD</name>
        <dbReference type="ChEBI" id="CHEBI:57692"/>
    </cofactor>
</comment>
<protein>
    <submittedName>
        <fullName evidence="6">Peroxisomal sarcosine oxidase-like</fullName>
    </submittedName>
</protein>
<reference evidence="6" key="1">
    <citation type="submission" date="2025-08" db="UniProtKB">
        <authorList>
            <consortium name="RefSeq"/>
        </authorList>
    </citation>
    <scope>IDENTIFICATION</scope>
    <source>
        <tissue evidence="6">Testes</tissue>
    </source>
</reference>
<evidence type="ECO:0000313" key="5">
    <source>
        <dbReference type="Proteomes" id="UP000694865"/>
    </source>
</evidence>
<dbReference type="Gene3D" id="3.50.50.60">
    <property type="entry name" value="FAD/NAD(P)-binding domain"/>
    <property type="match status" value="1"/>
</dbReference>
<dbReference type="PANTHER" id="PTHR10961">
    <property type="entry name" value="PEROXISOMAL SARCOSINE OXIDASE"/>
    <property type="match status" value="1"/>
</dbReference>
<dbReference type="InterPro" id="IPR045170">
    <property type="entry name" value="MTOX"/>
</dbReference>
<dbReference type="Gene3D" id="3.30.9.10">
    <property type="entry name" value="D-Amino Acid Oxidase, subunit A, domain 2"/>
    <property type="match status" value="1"/>
</dbReference>
<dbReference type="InterPro" id="IPR036188">
    <property type="entry name" value="FAD/NAD-bd_sf"/>
</dbReference>
<evidence type="ECO:0000256" key="3">
    <source>
        <dbReference type="ARBA" id="ARBA00022827"/>
    </source>
</evidence>
<dbReference type="PANTHER" id="PTHR10961:SF7">
    <property type="entry name" value="FAD DEPENDENT OXIDOREDUCTASE DOMAIN-CONTAINING PROTEIN"/>
    <property type="match status" value="1"/>
</dbReference>
<dbReference type="SUPFAM" id="SSF54373">
    <property type="entry name" value="FAD-linked reductases, C-terminal domain"/>
    <property type="match status" value="1"/>
</dbReference>
<keyword evidence="2" id="KW-0285">Flavoprotein</keyword>
<sequence length="215" mass="24533">AYNKGYLSRSSRDSYCWWMDQSSTVIVGYQVTSHCHTRQATFVATPNLKDFTKERFPVWSFLTPKYHFYGFPMHGNTGVKIGMSASGPTIHPDQLPSTPDPKREKTCLEFMNKRMPKAVGPILYTKTCLYDMTPDRKYIIDSLATKGYPQIYVCSGAGHAYKFVGLFGKILSEMVIDGRTKYPIGPFRVDRDALTDKNFEPDFHFKNIPKSKAKL</sequence>
<dbReference type="GeneID" id="102808739"/>
<proteinExistence type="predicted"/>